<evidence type="ECO:0000313" key="3">
    <source>
        <dbReference type="EMBL" id="OAM98182.1"/>
    </source>
</evidence>
<protein>
    <submittedName>
        <fullName evidence="3">Uncharacterized protein</fullName>
    </submittedName>
</protein>
<feature type="chain" id="PRO_5044550494" evidence="1">
    <location>
        <begin position="19"/>
        <end position="99"/>
    </location>
</feature>
<evidence type="ECO:0000313" key="4">
    <source>
        <dbReference type="Proteomes" id="UP000094761"/>
    </source>
</evidence>
<proteinExistence type="predicted"/>
<dbReference type="EMBL" id="JAPFIT010000010">
    <property type="protein sequence ID" value="MDC5738975.1"/>
    <property type="molecule type" value="Genomic_DNA"/>
</dbReference>
<reference evidence="2" key="2">
    <citation type="submission" date="2022-11" db="EMBL/GenBank/DDBJ databases">
        <title>Role of the vibriolysin VemA secreted by the emergent pathogen Vibrio europaeus in the colonization of Manila clam mucus.</title>
        <authorList>
            <person name="Martinez C."/>
            <person name="Rodriguez S."/>
            <person name="Vences A."/>
            <person name="Barja J.L."/>
            <person name="Toranzo A.E."/>
            <person name="Dubert J."/>
        </authorList>
    </citation>
    <scope>NUCLEOTIDE SEQUENCE</scope>
    <source>
        <strain evidence="2">3454</strain>
    </source>
</reference>
<keyword evidence="5" id="KW-1185">Reference proteome</keyword>
<accession>A0A178J7R4</accession>
<comment type="caution">
    <text evidence="3">The sequence shown here is derived from an EMBL/GenBank/DDBJ whole genome shotgun (WGS) entry which is preliminary data.</text>
</comment>
<keyword evidence="1" id="KW-0732">Signal</keyword>
<evidence type="ECO:0000313" key="2">
    <source>
        <dbReference type="EMBL" id="MDC5738975.1"/>
    </source>
</evidence>
<dbReference type="GeneID" id="78078395"/>
<organism evidence="3 4">
    <name type="scientific">Vibrio europaeus</name>
    <dbReference type="NCBI Taxonomy" id="300876"/>
    <lineage>
        <taxon>Bacteria</taxon>
        <taxon>Pseudomonadati</taxon>
        <taxon>Pseudomonadota</taxon>
        <taxon>Gammaproteobacteria</taxon>
        <taxon>Vibrionales</taxon>
        <taxon>Vibrionaceae</taxon>
        <taxon>Vibrio</taxon>
        <taxon>Vibrio oreintalis group</taxon>
    </lineage>
</organism>
<dbReference type="EMBL" id="LUAX01000007">
    <property type="protein sequence ID" value="OAM98182.1"/>
    <property type="molecule type" value="Genomic_DNA"/>
</dbReference>
<evidence type="ECO:0000256" key="1">
    <source>
        <dbReference type="SAM" id="SignalP"/>
    </source>
</evidence>
<dbReference type="RefSeq" id="WP_069669329.1">
    <property type="nucleotide sequence ID" value="NZ_JAPFIM010000018.1"/>
</dbReference>
<dbReference type="OrthoDB" id="363007at2"/>
<dbReference type="Proteomes" id="UP000094761">
    <property type="component" value="Unassembled WGS sequence"/>
</dbReference>
<feature type="signal peptide" evidence="1">
    <location>
        <begin position="1"/>
        <end position="18"/>
    </location>
</feature>
<sequence>MNKRLLPLVALFAFPAAAHFPTMECALTERHIDCKSGYSDGTGAPNYVIQLFDYEDNLIERQTSDQYSNTRFTRPEGEFYLVFDAGHEAPVEIDIVELL</sequence>
<name>A0A178J7R4_9VIBR</name>
<reference evidence="3 4" key="1">
    <citation type="submission" date="2016-03" db="EMBL/GenBank/DDBJ databases">
        <title>Draft genome sequence of the Vibrio tubiashii subs. europaeus.</title>
        <authorList>
            <person name="Spinard E."/>
            <person name="Dubert J."/>
            <person name="Nelson D.R."/>
            <person name="Barja J.L."/>
        </authorList>
    </citation>
    <scope>NUCLEOTIDE SEQUENCE [LARGE SCALE GENOMIC DNA]</scope>
    <source>
        <strain evidence="4">PP-638</strain>
        <strain evidence="3">PP2-638</strain>
    </source>
</reference>
<evidence type="ECO:0000313" key="5">
    <source>
        <dbReference type="Proteomes" id="UP001150001"/>
    </source>
</evidence>
<dbReference type="AlphaFoldDB" id="A0A178J7R4"/>
<dbReference type="Proteomes" id="UP001150001">
    <property type="component" value="Unassembled WGS sequence"/>
</dbReference>
<gene>
    <name evidence="3" type="ORF">AZ468_21945</name>
    <name evidence="2" type="ORF">OPW20_02790</name>
</gene>